<proteinExistence type="predicted"/>
<evidence type="ECO:0000313" key="2">
    <source>
        <dbReference type="Proteomes" id="UP000537718"/>
    </source>
</evidence>
<dbReference type="Proteomes" id="UP000537718">
    <property type="component" value="Unassembled WGS sequence"/>
</dbReference>
<dbReference type="InterPro" id="IPR001969">
    <property type="entry name" value="Aspartic_peptidase_AS"/>
</dbReference>
<sequence length="145" mass="16085">MRTVTVPLTLINLNDDGFHLLVEIVVFGEKHWAVVDTGASRSVFNKTFIEQYSDAVTGQEEEETNATTLFTTSSTIQAVIPKLKIGKLIIKSYAAVALDLETVNDAYELMGHPRIIAIIGSDIFLKYHAKINYKKLKILFSAKPG</sequence>
<dbReference type="Pfam" id="PF13650">
    <property type="entry name" value="Asp_protease_2"/>
    <property type="match status" value="1"/>
</dbReference>
<dbReference type="RefSeq" id="WP_183865797.1">
    <property type="nucleotide sequence ID" value="NZ_JACHCF010000002.1"/>
</dbReference>
<reference evidence="1 2" key="1">
    <citation type="submission" date="2020-08" db="EMBL/GenBank/DDBJ databases">
        <title>Genomic Encyclopedia of Type Strains, Phase IV (KMG-V): Genome sequencing to study the core and pangenomes of soil and plant-associated prokaryotes.</title>
        <authorList>
            <person name="Whitman W."/>
        </authorList>
    </citation>
    <scope>NUCLEOTIDE SEQUENCE [LARGE SCALE GENOMIC DNA]</scope>
    <source>
        <strain evidence="1 2">MP7CTX6</strain>
    </source>
</reference>
<dbReference type="InterPro" id="IPR021109">
    <property type="entry name" value="Peptidase_aspartic_dom_sf"/>
</dbReference>
<dbReference type="GO" id="GO:0006508">
    <property type="term" value="P:proteolysis"/>
    <property type="evidence" value="ECO:0007669"/>
    <property type="project" value="InterPro"/>
</dbReference>
<evidence type="ECO:0000313" key="1">
    <source>
        <dbReference type="EMBL" id="MBB5619659.1"/>
    </source>
</evidence>
<dbReference type="PROSITE" id="PS00141">
    <property type="entry name" value="ASP_PROTEASE"/>
    <property type="match status" value="1"/>
</dbReference>
<accession>A0A7W9DIF3</accession>
<name>A0A7W9DIF3_9SPHI</name>
<protein>
    <recommendedName>
        <fullName evidence="3">Aspartyl protease</fullName>
    </recommendedName>
</protein>
<dbReference type="GO" id="GO:0004190">
    <property type="term" value="F:aspartic-type endopeptidase activity"/>
    <property type="evidence" value="ECO:0007669"/>
    <property type="project" value="InterPro"/>
</dbReference>
<comment type="caution">
    <text evidence="1">The sequence shown here is derived from an EMBL/GenBank/DDBJ whole genome shotgun (WGS) entry which is preliminary data.</text>
</comment>
<dbReference type="Gene3D" id="2.40.70.10">
    <property type="entry name" value="Acid Proteases"/>
    <property type="match status" value="1"/>
</dbReference>
<dbReference type="AlphaFoldDB" id="A0A7W9DIF3"/>
<evidence type="ECO:0008006" key="3">
    <source>
        <dbReference type="Google" id="ProtNLM"/>
    </source>
</evidence>
<organism evidence="1 2">
    <name type="scientific">Pedobacter cryoconitis</name>
    <dbReference type="NCBI Taxonomy" id="188932"/>
    <lineage>
        <taxon>Bacteria</taxon>
        <taxon>Pseudomonadati</taxon>
        <taxon>Bacteroidota</taxon>
        <taxon>Sphingobacteriia</taxon>
        <taxon>Sphingobacteriales</taxon>
        <taxon>Sphingobacteriaceae</taxon>
        <taxon>Pedobacter</taxon>
    </lineage>
</organism>
<dbReference type="SUPFAM" id="SSF50630">
    <property type="entry name" value="Acid proteases"/>
    <property type="match status" value="1"/>
</dbReference>
<gene>
    <name evidence="1" type="ORF">HDE69_000697</name>
</gene>
<dbReference type="EMBL" id="JACHCF010000002">
    <property type="protein sequence ID" value="MBB5619659.1"/>
    <property type="molecule type" value="Genomic_DNA"/>
</dbReference>